<dbReference type="Proteomes" id="UP000501780">
    <property type="component" value="Chromosome"/>
</dbReference>
<proteinExistence type="predicted"/>
<dbReference type="KEGG" id="bfc:BacF7301_13770"/>
<keyword evidence="4" id="KW-1185">Reference proteome</keyword>
<accession>A0A6H0KPD2</accession>
<evidence type="ECO:0000259" key="2">
    <source>
        <dbReference type="Pfam" id="PF13439"/>
    </source>
</evidence>
<gene>
    <name evidence="3" type="ORF">BacF7301_13770</name>
</gene>
<feature type="domain" description="Glycosyl transferase family 1" evidence="1">
    <location>
        <begin position="198"/>
        <end position="352"/>
    </location>
</feature>
<name>A0A6H0KPD2_9BACE</name>
<feature type="domain" description="Glycosyltransferase subfamily 4-like N-terminal" evidence="2">
    <location>
        <begin position="15"/>
        <end position="190"/>
    </location>
</feature>
<dbReference type="CDD" id="cd03811">
    <property type="entry name" value="GT4_GT28_WabH-like"/>
    <property type="match status" value="1"/>
</dbReference>
<evidence type="ECO:0000259" key="1">
    <source>
        <dbReference type="Pfam" id="PF00534"/>
    </source>
</evidence>
<dbReference type="Gene3D" id="3.40.50.2000">
    <property type="entry name" value="Glycogen Phosphorylase B"/>
    <property type="match status" value="2"/>
</dbReference>
<dbReference type="Pfam" id="PF00534">
    <property type="entry name" value="Glycos_transf_1"/>
    <property type="match status" value="1"/>
</dbReference>
<reference evidence="3 4" key="1">
    <citation type="submission" date="2020-03" db="EMBL/GenBank/DDBJ databases">
        <title>Genomic analysis of Bacteroides faecium CBA7301.</title>
        <authorList>
            <person name="Kim J."/>
            <person name="Roh S.W."/>
        </authorList>
    </citation>
    <scope>NUCLEOTIDE SEQUENCE [LARGE SCALE GENOMIC DNA]</scope>
    <source>
        <strain evidence="3 4">CBA7301</strain>
    </source>
</reference>
<dbReference type="GO" id="GO:0016757">
    <property type="term" value="F:glycosyltransferase activity"/>
    <property type="evidence" value="ECO:0007669"/>
    <property type="project" value="InterPro"/>
</dbReference>
<dbReference type="EMBL" id="CP050831">
    <property type="protein sequence ID" value="QIU95145.1"/>
    <property type="molecule type" value="Genomic_DNA"/>
</dbReference>
<organism evidence="3 4">
    <name type="scientific">Bacteroides faecium</name>
    <dbReference type="NCBI Taxonomy" id="2715212"/>
    <lineage>
        <taxon>Bacteria</taxon>
        <taxon>Pseudomonadati</taxon>
        <taxon>Bacteroidota</taxon>
        <taxon>Bacteroidia</taxon>
        <taxon>Bacteroidales</taxon>
        <taxon>Bacteroidaceae</taxon>
        <taxon>Bacteroides</taxon>
    </lineage>
</organism>
<evidence type="ECO:0000313" key="3">
    <source>
        <dbReference type="EMBL" id="QIU95145.1"/>
    </source>
</evidence>
<dbReference type="InterPro" id="IPR028098">
    <property type="entry name" value="Glyco_trans_4-like_N"/>
</dbReference>
<evidence type="ECO:0000313" key="4">
    <source>
        <dbReference type="Proteomes" id="UP000501780"/>
    </source>
</evidence>
<sequence length="384" mass="44173">MRRKILFFIESLAGGGAEKVLVTLLKKLNLSNYDIQLVTLVDTGIYLNDIKNLDISYTSILGTGKGNFLQRIKYKINYKLMYNYLPPKYVYNIYLPKKSDVEVAFVEGYATKILSASSNKKALRVAWVHTDLMENAWPLQQRIYKNWEEEKKVYQIFNKVVCVSDSVKKVMISYYGLNNVVRIYNIVDSEIIKDRSLEKTNLSINKNVFNMISIGRLVPQKGYDRLIKICVMLRDELEVRFRLYLIGEGEECDNLQSLILKNKLGEYVTLLGFKKNPYIYLAQMDLFVCSSRCEGYSLAIAESMVLGIPVVSTDCSGPNELLAFGKYGLLCENTENGLYKALKQLMTNKNMLLKYKLLSQERGKMLNVDSLLRDVDNLFRKNVI</sequence>
<dbReference type="PANTHER" id="PTHR12526:SF630">
    <property type="entry name" value="GLYCOSYLTRANSFERASE"/>
    <property type="match status" value="1"/>
</dbReference>
<dbReference type="SUPFAM" id="SSF53756">
    <property type="entry name" value="UDP-Glycosyltransferase/glycogen phosphorylase"/>
    <property type="match status" value="1"/>
</dbReference>
<protein>
    <submittedName>
        <fullName evidence="3">Glycosyltransferase</fullName>
    </submittedName>
</protein>
<dbReference type="AlphaFoldDB" id="A0A6H0KPD2"/>
<dbReference type="RefSeq" id="WP_167963672.1">
    <property type="nucleotide sequence ID" value="NZ_CP050831.1"/>
</dbReference>
<keyword evidence="3" id="KW-0808">Transferase</keyword>
<dbReference type="InterPro" id="IPR001296">
    <property type="entry name" value="Glyco_trans_1"/>
</dbReference>
<dbReference type="PANTHER" id="PTHR12526">
    <property type="entry name" value="GLYCOSYLTRANSFERASE"/>
    <property type="match status" value="1"/>
</dbReference>
<dbReference type="Pfam" id="PF13439">
    <property type="entry name" value="Glyco_transf_4"/>
    <property type="match status" value="1"/>
</dbReference>